<feature type="region of interest" description="Disordered" evidence="2">
    <location>
        <begin position="106"/>
        <end position="155"/>
    </location>
</feature>
<protein>
    <submittedName>
        <fullName evidence="3 4">Uncharacterized protein</fullName>
    </submittedName>
</protein>
<dbReference type="Proteomes" id="UP000006727">
    <property type="component" value="Chromosome 6"/>
</dbReference>
<keyword evidence="1" id="KW-0175">Coiled coil</keyword>
<feature type="compositionally biased region" description="Polar residues" evidence="2">
    <location>
        <begin position="117"/>
        <end position="126"/>
    </location>
</feature>
<feature type="compositionally biased region" description="Basic and acidic residues" evidence="2">
    <location>
        <begin position="127"/>
        <end position="149"/>
    </location>
</feature>
<dbReference type="EnsemblPlants" id="Pp3c6_4890V3.1">
    <property type="protein sequence ID" value="Pp3c6_4890V3.1"/>
    <property type="gene ID" value="Pp3c6_4890"/>
</dbReference>
<reference evidence="4" key="3">
    <citation type="submission" date="2020-12" db="UniProtKB">
        <authorList>
            <consortium name="EnsemblPlants"/>
        </authorList>
    </citation>
    <scope>IDENTIFICATION</scope>
</reference>
<reference evidence="3 5" key="1">
    <citation type="journal article" date="2008" name="Science">
        <title>The Physcomitrella genome reveals evolutionary insights into the conquest of land by plants.</title>
        <authorList>
            <person name="Rensing S."/>
            <person name="Lang D."/>
            <person name="Zimmer A."/>
            <person name="Terry A."/>
            <person name="Salamov A."/>
            <person name="Shapiro H."/>
            <person name="Nishiyama T."/>
            <person name="Perroud P.-F."/>
            <person name="Lindquist E."/>
            <person name="Kamisugi Y."/>
            <person name="Tanahashi T."/>
            <person name="Sakakibara K."/>
            <person name="Fujita T."/>
            <person name="Oishi K."/>
            <person name="Shin-I T."/>
            <person name="Kuroki Y."/>
            <person name="Toyoda A."/>
            <person name="Suzuki Y."/>
            <person name="Hashimoto A."/>
            <person name="Yamaguchi K."/>
            <person name="Sugano A."/>
            <person name="Kohara Y."/>
            <person name="Fujiyama A."/>
            <person name="Anterola A."/>
            <person name="Aoki S."/>
            <person name="Ashton N."/>
            <person name="Barbazuk W.B."/>
            <person name="Barker E."/>
            <person name="Bennetzen J."/>
            <person name="Bezanilla M."/>
            <person name="Blankenship R."/>
            <person name="Cho S.H."/>
            <person name="Dutcher S."/>
            <person name="Estelle M."/>
            <person name="Fawcett J.A."/>
            <person name="Gundlach H."/>
            <person name="Hanada K."/>
            <person name="Heyl A."/>
            <person name="Hicks K.A."/>
            <person name="Hugh J."/>
            <person name="Lohr M."/>
            <person name="Mayer K."/>
            <person name="Melkozernov A."/>
            <person name="Murata T."/>
            <person name="Nelson D."/>
            <person name="Pils B."/>
            <person name="Prigge M."/>
            <person name="Reiss B."/>
            <person name="Renner T."/>
            <person name="Rombauts S."/>
            <person name="Rushton P."/>
            <person name="Sanderfoot A."/>
            <person name="Schween G."/>
            <person name="Shiu S.-H."/>
            <person name="Stueber K."/>
            <person name="Theodoulou F.L."/>
            <person name="Tu H."/>
            <person name="Van de Peer Y."/>
            <person name="Verrier P.J."/>
            <person name="Waters E."/>
            <person name="Wood A."/>
            <person name="Yang L."/>
            <person name="Cove D."/>
            <person name="Cuming A."/>
            <person name="Hasebe M."/>
            <person name="Lucas S."/>
            <person name="Mishler D.B."/>
            <person name="Reski R."/>
            <person name="Grigoriev I."/>
            <person name="Quatrano R.S."/>
            <person name="Boore J.L."/>
        </authorList>
    </citation>
    <scope>NUCLEOTIDE SEQUENCE [LARGE SCALE GENOMIC DNA]</scope>
    <source>
        <strain evidence="4 5">cv. Gransden 2004</strain>
    </source>
</reference>
<reference evidence="3 5" key="2">
    <citation type="journal article" date="2018" name="Plant J.">
        <title>The Physcomitrella patens chromosome-scale assembly reveals moss genome structure and evolution.</title>
        <authorList>
            <person name="Lang D."/>
            <person name="Ullrich K.K."/>
            <person name="Murat F."/>
            <person name="Fuchs J."/>
            <person name="Jenkins J."/>
            <person name="Haas F.B."/>
            <person name="Piednoel M."/>
            <person name="Gundlach H."/>
            <person name="Van Bel M."/>
            <person name="Meyberg R."/>
            <person name="Vives C."/>
            <person name="Morata J."/>
            <person name="Symeonidi A."/>
            <person name="Hiss M."/>
            <person name="Muchero W."/>
            <person name="Kamisugi Y."/>
            <person name="Saleh O."/>
            <person name="Blanc G."/>
            <person name="Decker E.L."/>
            <person name="van Gessel N."/>
            <person name="Grimwood J."/>
            <person name="Hayes R.D."/>
            <person name="Graham S.W."/>
            <person name="Gunter L.E."/>
            <person name="McDaniel S.F."/>
            <person name="Hoernstein S.N.W."/>
            <person name="Larsson A."/>
            <person name="Li F.W."/>
            <person name="Perroud P.F."/>
            <person name="Phillips J."/>
            <person name="Ranjan P."/>
            <person name="Rokshar D.S."/>
            <person name="Rothfels C.J."/>
            <person name="Schneider L."/>
            <person name="Shu S."/>
            <person name="Stevenson D.W."/>
            <person name="Thummler F."/>
            <person name="Tillich M."/>
            <person name="Villarreal Aguilar J.C."/>
            <person name="Widiez T."/>
            <person name="Wong G.K."/>
            <person name="Wymore A."/>
            <person name="Zhang Y."/>
            <person name="Zimmer A.D."/>
            <person name="Quatrano R.S."/>
            <person name="Mayer K.F.X."/>
            <person name="Goodstein D."/>
            <person name="Casacuberta J.M."/>
            <person name="Vandepoele K."/>
            <person name="Reski R."/>
            <person name="Cuming A.C."/>
            <person name="Tuskan G.A."/>
            <person name="Maumus F."/>
            <person name="Salse J."/>
            <person name="Schmutz J."/>
            <person name="Rensing S.A."/>
        </authorList>
    </citation>
    <scope>NUCLEOTIDE SEQUENCE [LARGE SCALE GENOMIC DNA]</scope>
    <source>
        <strain evidence="4 5">cv. Gransden 2004</strain>
    </source>
</reference>
<feature type="compositionally biased region" description="Basic and acidic residues" evidence="2">
    <location>
        <begin position="473"/>
        <end position="497"/>
    </location>
</feature>
<evidence type="ECO:0000313" key="3">
    <source>
        <dbReference type="EMBL" id="PNR52135.1"/>
    </source>
</evidence>
<dbReference type="EMBL" id="ABEU02000006">
    <property type="protein sequence ID" value="PNR52135.1"/>
    <property type="molecule type" value="Genomic_DNA"/>
</dbReference>
<feature type="region of interest" description="Disordered" evidence="2">
    <location>
        <begin position="647"/>
        <end position="679"/>
    </location>
</feature>
<feature type="region of interest" description="Disordered" evidence="2">
    <location>
        <begin position="612"/>
        <end position="634"/>
    </location>
</feature>
<organism evidence="3">
    <name type="scientific">Physcomitrium patens</name>
    <name type="common">Spreading-leaved earth moss</name>
    <name type="synonym">Physcomitrella patens</name>
    <dbReference type="NCBI Taxonomy" id="3218"/>
    <lineage>
        <taxon>Eukaryota</taxon>
        <taxon>Viridiplantae</taxon>
        <taxon>Streptophyta</taxon>
        <taxon>Embryophyta</taxon>
        <taxon>Bryophyta</taxon>
        <taxon>Bryophytina</taxon>
        <taxon>Bryopsida</taxon>
        <taxon>Funariidae</taxon>
        <taxon>Funariales</taxon>
        <taxon>Funariaceae</taxon>
        <taxon>Physcomitrium</taxon>
    </lineage>
</organism>
<evidence type="ECO:0000256" key="1">
    <source>
        <dbReference type="SAM" id="Coils"/>
    </source>
</evidence>
<name>A0A2K1KED0_PHYPA</name>
<evidence type="ECO:0000256" key="2">
    <source>
        <dbReference type="SAM" id="MobiDB-lite"/>
    </source>
</evidence>
<evidence type="ECO:0000313" key="4">
    <source>
        <dbReference type="EnsemblPlants" id="Pp3c6_4890V3.1"/>
    </source>
</evidence>
<gene>
    <name evidence="4" type="primary">LOC112283273</name>
    <name evidence="3" type="ORF">PHYPA_008509</name>
</gene>
<keyword evidence="5" id="KW-1185">Reference proteome</keyword>
<feature type="compositionally biased region" description="Polar residues" evidence="2">
    <location>
        <begin position="453"/>
        <end position="465"/>
    </location>
</feature>
<dbReference type="AlphaFoldDB" id="A0A2K1KED0"/>
<dbReference type="PANTHER" id="PTHR33701">
    <property type="entry name" value="TRANSMEMBRANE PROTEIN"/>
    <property type="match status" value="1"/>
</dbReference>
<dbReference type="STRING" id="3218.A0A2K1KED0"/>
<feature type="coiled-coil region" evidence="1">
    <location>
        <begin position="19"/>
        <end position="60"/>
    </location>
</feature>
<feature type="region of interest" description="Disordered" evidence="2">
    <location>
        <begin position="453"/>
        <end position="515"/>
    </location>
</feature>
<evidence type="ECO:0000313" key="5">
    <source>
        <dbReference type="Proteomes" id="UP000006727"/>
    </source>
</evidence>
<accession>A0A2K1KED0</accession>
<proteinExistence type="predicted"/>
<feature type="compositionally biased region" description="Polar residues" evidence="2">
    <location>
        <begin position="621"/>
        <end position="634"/>
    </location>
</feature>
<sequence length="679" mass="77095">MTMTIDFLRARLLAERSASKAAKQRIQELGTKVMELEEKLEQVIEDKKKAEKCAEEALLKLLTGNFSQVADCTARAAQSIASLSPPEGLHVASGLASGGEEIKEELQRVESSVGDFSRTNSIGSSLESKDSGDSRRKSPQVRSEDRSDVDGNGDVWVTPKHIFVSEGESPKKLDNRAAIENRLRKMWCQLSADMSTLAKDSNKEEFAQEQLMNWMDQVPAVLQDRSPHKPVEQTQGNGGQQKAMYPRESHFELSPPEGLRGKVTVQADAKSMQREWDRNCYESEQRMGQSNQRDYPRSDYNNGPHDLADDFVTPHHGVYRSKSSTDCSHPHMPKSDARKGFYSDSDLWGVDLHGRDTSMDSQHNEGNIEHRQGLAYPAVVEHPLRQVERSAAVPRMDGSDSRVWSEKQLQPEYQDTYFQQTGAQCVRRQIGYPPTYCERDFQGRPYAHASLNQSAQDGYRNSQIDNGGAHPMLDIRDGNHRQRDSNHPYRSYHQSERNHRHGHRRSHSADSSNWPAEEDYRVADVPQQQRNLSGVIHPSHPVHPGRKNYNFYDRDHHPSYEDDLIIRHEPGHRQDKNLDIKTHGFEQPLPHEATQNRPVDTPEPKLFLGYGPAYDAPKDYSPNSQQSRVSNKSNVTDVLLRLQKAKASIQKSGSDRARSSTDFSKPEHCMDHRVHSTRC</sequence>
<dbReference type="Gramene" id="Pp3c6_4890V3.1">
    <property type="protein sequence ID" value="Pp3c6_4890V3.1"/>
    <property type="gene ID" value="Pp3c6_4890"/>
</dbReference>
<dbReference type="PaxDb" id="3218-PP1S448_9V6.1"/>
<dbReference type="PANTHER" id="PTHR33701:SF2">
    <property type="entry name" value="TRANSMEMBRANE PROTEIN"/>
    <property type="match status" value="1"/>
</dbReference>
<feature type="compositionally biased region" description="Basic and acidic residues" evidence="2">
    <location>
        <begin position="653"/>
        <end position="679"/>
    </location>
</feature>